<reference evidence="1 2" key="1">
    <citation type="submission" date="2019-07" db="EMBL/GenBank/DDBJ databases">
        <title>Whole genome shotgun sequence of Sporosarcina luteola NBRC 105378.</title>
        <authorList>
            <person name="Hosoyama A."/>
            <person name="Uohara A."/>
            <person name="Ohji S."/>
            <person name="Ichikawa N."/>
        </authorList>
    </citation>
    <scope>NUCLEOTIDE SEQUENCE [LARGE SCALE GENOMIC DNA]</scope>
    <source>
        <strain evidence="1 2">NBRC 105378</strain>
    </source>
</reference>
<name>A0A511Z6C6_9BACL</name>
<protein>
    <submittedName>
        <fullName evidence="1">Uncharacterized protein</fullName>
    </submittedName>
</protein>
<gene>
    <name evidence="1" type="ORF">SLU01_13040</name>
</gene>
<evidence type="ECO:0000313" key="1">
    <source>
        <dbReference type="EMBL" id="GEN82992.1"/>
    </source>
</evidence>
<accession>A0A511Z6C6</accession>
<dbReference type="OrthoDB" id="1683192at2"/>
<evidence type="ECO:0000313" key="2">
    <source>
        <dbReference type="Proteomes" id="UP000321901"/>
    </source>
</evidence>
<sequence length="200" mass="23129">MKLIIGEQQFEYTGQPTAEDVIERINENLAKGLYFSHFVADGKEIYDEHEEFLERKLGEIEELHVIIKTEKEFMNDVLLSAEEYLKRAIPEVRVLADEFNRVPTGDTWDRFELLVGGAGWLNDMLQVVSNSEERPTNWKTFHELTSSLQAEVSKLGKAVEKKKNGEIATILKKGFFPIFEQLEKKFGETIDSEFVRKNLN</sequence>
<keyword evidence="2" id="KW-1185">Reference proteome</keyword>
<dbReference type="AlphaFoldDB" id="A0A511Z6C6"/>
<dbReference type="EMBL" id="BJYL01000016">
    <property type="protein sequence ID" value="GEN82992.1"/>
    <property type="molecule type" value="Genomic_DNA"/>
</dbReference>
<dbReference type="RefSeq" id="WP_147056487.1">
    <property type="nucleotide sequence ID" value="NZ_BJYL01000016.1"/>
</dbReference>
<organism evidence="1 2">
    <name type="scientific">Sporosarcina luteola</name>
    <dbReference type="NCBI Taxonomy" id="582850"/>
    <lineage>
        <taxon>Bacteria</taxon>
        <taxon>Bacillati</taxon>
        <taxon>Bacillota</taxon>
        <taxon>Bacilli</taxon>
        <taxon>Bacillales</taxon>
        <taxon>Caryophanaceae</taxon>
        <taxon>Sporosarcina</taxon>
    </lineage>
</organism>
<comment type="caution">
    <text evidence="1">The sequence shown here is derived from an EMBL/GenBank/DDBJ whole genome shotgun (WGS) entry which is preliminary data.</text>
</comment>
<proteinExistence type="predicted"/>
<dbReference type="Proteomes" id="UP000321901">
    <property type="component" value="Unassembled WGS sequence"/>
</dbReference>